<evidence type="ECO:0000259" key="6">
    <source>
        <dbReference type="Pfam" id="PF01095"/>
    </source>
</evidence>
<proteinExistence type="inferred from homology"/>
<sequence>MLELKIKGKTVVTVDKPFITISGTKASETIITWNDSGDILQSPTFSVQASDFIGRFLTIQDTLFDDNGRHYYSNCYIEGAVDFNCGNAPMPILFLRLFVGVLQKCHLRSLSEGTRAITAQQRQSPSKNTGFIFLGCNITGVESTVLGRPWGAYSKVVFVQTYMSNVVLPQGWENWGDPAKQR</sequence>
<organism evidence="7 8">
    <name type="scientific">Rubroshorea leprosula</name>
    <dbReference type="NCBI Taxonomy" id="152421"/>
    <lineage>
        <taxon>Eukaryota</taxon>
        <taxon>Viridiplantae</taxon>
        <taxon>Streptophyta</taxon>
        <taxon>Embryophyta</taxon>
        <taxon>Tracheophyta</taxon>
        <taxon>Spermatophyta</taxon>
        <taxon>Magnoliopsida</taxon>
        <taxon>eudicotyledons</taxon>
        <taxon>Gunneridae</taxon>
        <taxon>Pentapetalae</taxon>
        <taxon>rosids</taxon>
        <taxon>malvids</taxon>
        <taxon>Malvales</taxon>
        <taxon>Dipterocarpaceae</taxon>
        <taxon>Rubroshorea</taxon>
    </lineage>
</organism>
<gene>
    <name evidence="7" type="ORF">SLEP1_g48082</name>
</gene>
<dbReference type="InterPro" id="IPR000070">
    <property type="entry name" value="Pectinesterase_cat"/>
</dbReference>
<comment type="caution">
    <text evidence="7">The sequence shown here is derived from an EMBL/GenBank/DDBJ whole genome shotgun (WGS) entry which is preliminary data.</text>
</comment>
<evidence type="ECO:0000256" key="3">
    <source>
        <dbReference type="ARBA" id="ARBA00013229"/>
    </source>
</evidence>
<dbReference type="AlphaFoldDB" id="A0AAV5LTK5"/>
<dbReference type="Pfam" id="PF01095">
    <property type="entry name" value="Pectinesterase"/>
    <property type="match status" value="1"/>
</dbReference>
<evidence type="ECO:0000313" key="7">
    <source>
        <dbReference type="EMBL" id="GKV40439.1"/>
    </source>
</evidence>
<accession>A0AAV5LTK5</accession>
<dbReference type="InterPro" id="IPR011050">
    <property type="entry name" value="Pectin_lyase_fold/virulence"/>
</dbReference>
<comment type="pathway">
    <text evidence="1">Glycan metabolism; pectin degradation; 2-dehydro-3-deoxy-D-gluconate from pectin: step 1/5.</text>
</comment>
<dbReference type="SUPFAM" id="SSF51126">
    <property type="entry name" value="Pectin lyase-like"/>
    <property type="match status" value="1"/>
</dbReference>
<dbReference type="GO" id="GO:0030599">
    <property type="term" value="F:pectinesterase activity"/>
    <property type="evidence" value="ECO:0007669"/>
    <property type="project" value="UniProtKB-EC"/>
</dbReference>
<protein>
    <recommendedName>
        <fullName evidence="3">pectinesterase</fullName>
        <ecNumber evidence="3">3.1.1.11</ecNumber>
    </recommendedName>
</protein>
<dbReference type="Proteomes" id="UP001054252">
    <property type="component" value="Unassembled WGS sequence"/>
</dbReference>
<dbReference type="EMBL" id="BPVZ01000141">
    <property type="protein sequence ID" value="GKV40439.1"/>
    <property type="molecule type" value="Genomic_DNA"/>
</dbReference>
<dbReference type="EC" id="3.1.1.11" evidence="3"/>
<dbReference type="InterPro" id="IPR012334">
    <property type="entry name" value="Pectin_lyas_fold"/>
</dbReference>
<dbReference type="PANTHER" id="PTHR31321:SF72">
    <property type="entry name" value="PECTINESTERASE 11-RELATED"/>
    <property type="match status" value="1"/>
</dbReference>
<dbReference type="Gene3D" id="2.160.20.10">
    <property type="entry name" value="Single-stranded right-handed beta-helix, Pectin lyase-like"/>
    <property type="match status" value="2"/>
</dbReference>
<keyword evidence="5" id="KW-0063">Aspartyl esterase</keyword>
<evidence type="ECO:0000256" key="4">
    <source>
        <dbReference type="ARBA" id="ARBA00022801"/>
    </source>
</evidence>
<dbReference type="GO" id="GO:0042545">
    <property type="term" value="P:cell wall modification"/>
    <property type="evidence" value="ECO:0007669"/>
    <property type="project" value="InterPro"/>
</dbReference>
<dbReference type="GO" id="GO:0045490">
    <property type="term" value="P:pectin catabolic process"/>
    <property type="evidence" value="ECO:0007669"/>
    <property type="project" value="TreeGrafter"/>
</dbReference>
<comment type="similarity">
    <text evidence="2">Belongs to the pectinesterase family.</text>
</comment>
<evidence type="ECO:0000256" key="1">
    <source>
        <dbReference type="ARBA" id="ARBA00005184"/>
    </source>
</evidence>
<evidence type="ECO:0000313" key="8">
    <source>
        <dbReference type="Proteomes" id="UP001054252"/>
    </source>
</evidence>
<keyword evidence="8" id="KW-1185">Reference proteome</keyword>
<dbReference type="PANTHER" id="PTHR31321">
    <property type="entry name" value="ACYL-COA THIOESTER HYDROLASE YBHC-RELATED"/>
    <property type="match status" value="1"/>
</dbReference>
<name>A0AAV5LTK5_9ROSI</name>
<keyword evidence="4" id="KW-0378">Hydrolase</keyword>
<evidence type="ECO:0000256" key="2">
    <source>
        <dbReference type="ARBA" id="ARBA00008891"/>
    </source>
</evidence>
<feature type="domain" description="Pectinesterase catalytic" evidence="6">
    <location>
        <begin position="56"/>
        <end position="177"/>
    </location>
</feature>
<reference evidence="7 8" key="1">
    <citation type="journal article" date="2021" name="Commun. Biol.">
        <title>The genome of Shorea leprosula (Dipterocarpaceae) highlights the ecological relevance of drought in aseasonal tropical rainforests.</title>
        <authorList>
            <person name="Ng K.K.S."/>
            <person name="Kobayashi M.J."/>
            <person name="Fawcett J.A."/>
            <person name="Hatakeyama M."/>
            <person name="Paape T."/>
            <person name="Ng C.H."/>
            <person name="Ang C.C."/>
            <person name="Tnah L.H."/>
            <person name="Lee C.T."/>
            <person name="Nishiyama T."/>
            <person name="Sese J."/>
            <person name="O'Brien M.J."/>
            <person name="Copetti D."/>
            <person name="Mohd Noor M.I."/>
            <person name="Ong R.C."/>
            <person name="Putra M."/>
            <person name="Sireger I.Z."/>
            <person name="Indrioko S."/>
            <person name="Kosugi Y."/>
            <person name="Izuno A."/>
            <person name="Isagi Y."/>
            <person name="Lee S.L."/>
            <person name="Shimizu K.K."/>
        </authorList>
    </citation>
    <scope>NUCLEOTIDE SEQUENCE [LARGE SCALE GENOMIC DNA]</scope>
    <source>
        <strain evidence="7">214</strain>
    </source>
</reference>
<evidence type="ECO:0000256" key="5">
    <source>
        <dbReference type="ARBA" id="ARBA00023085"/>
    </source>
</evidence>